<accession>A0A5B8YJS3</accession>
<organism evidence="1 2">
    <name type="scientific">Antarcticibacterium arcticum</name>
    <dbReference type="NCBI Taxonomy" id="2585771"/>
    <lineage>
        <taxon>Bacteria</taxon>
        <taxon>Pseudomonadati</taxon>
        <taxon>Bacteroidota</taxon>
        <taxon>Flavobacteriia</taxon>
        <taxon>Flavobacteriales</taxon>
        <taxon>Flavobacteriaceae</taxon>
        <taxon>Antarcticibacterium</taxon>
    </lineage>
</organism>
<dbReference type="EMBL" id="CP042476">
    <property type="protein sequence ID" value="QED37994.1"/>
    <property type="molecule type" value="Genomic_DNA"/>
</dbReference>
<dbReference type="AlphaFoldDB" id="A0A5B8YJS3"/>
<evidence type="ECO:0000313" key="2">
    <source>
        <dbReference type="Proteomes" id="UP000321954"/>
    </source>
</evidence>
<protein>
    <submittedName>
        <fullName evidence="1">Uncharacterized protein</fullName>
    </submittedName>
</protein>
<evidence type="ECO:0000313" key="1">
    <source>
        <dbReference type="EMBL" id="QED37994.1"/>
    </source>
</evidence>
<dbReference type="OrthoDB" id="9913647at2"/>
<proteinExistence type="predicted"/>
<dbReference type="KEGG" id="anp:FK178_09760"/>
<gene>
    <name evidence="1" type="ORF">FK178_09760</name>
</gene>
<dbReference type="Proteomes" id="UP000321954">
    <property type="component" value="Chromosome"/>
</dbReference>
<sequence>MTVIIELKKVEQKDFQLFLNALNHYAGTMQFLHETMENRKFAIEMSIAVETWYEFNKKTVGQFPPKQSWLKLSLHKSYILCSALREFARESKNDLEKSRCNRFSAAIDQQLPTKAQLAINN</sequence>
<keyword evidence="2" id="KW-1185">Reference proteome</keyword>
<name>A0A5B8YJS3_9FLAO</name>
<dbReference type="RefSeq" id="WP_146834219.1">
    <property type="nucleotide sequence ID" value="NZ_CP042476.1"/>
</dbReference>
<reference evidence="1 2" key="1">
    <citation type="submission" date="2019-08" db="EMBL/GenBank/DDBJ databases">
        <title>Antarcticibacterium arcticum sp. nov., a bacterium isolated from marine sediment of the Canadian Beaufort Sea.</title>
        <authorList>
            <person name="Lee Y.M."/>
            <person name="Baek K."/>
            <person name="Lee D.-H."/>
            <person name="Shin S.C."/>
            <person name="Jin Y.K."/>
            <person name="Park Y."/>
        </authorList>
    </citation>
    <scope>NUCLEOTIDE SEQUENCE [LARGE SCALE GENOMIC DNA]</scope>
    <source>
        <strain evidence="1 2">PAMC 28998</strain>
    </source>
</reference>